<comment type="similarity">
    <text evidence="2">Belongs to the outer membrane factor (OMF) (TC 1.B.17) family.</text>
</comment>
<dbReference type="Pfam" id="PF02321">
    <property type="entry name" value="OEP"/>
    <property type="match status" value="1"/>
</dbReference>
<evidence type="ECO:0000256" key="8">
    <source>
        <dbReference type="SAM" id="MobiDB-lite"/>
    </source>
</evidence>
<dbReference type="InterPro" id="IPR003423">
    <property type="entry name" value="OMP_efflux"/>
</dbReference>
<organism evidence="10 11">
    <name type="scientific">Rubripirellula reticaptiva</name>
    <dbReference type="NCBI Taxonomy" id="2528013"/>
    <lineage>
        <taxon>Bacteria</taxon>
        <taxon>Pseudomonadati</taxon>
        <taxon>Planctomycetota</taxon>
        <taxon>Planctomycetia</taxon>
        <taxon>Pirellulales</taxon>
        <taxon>Pirellulaceae</taxon>
        <taxon>Rubripirellula</taxon>
    </lineage>
</organism>
<sequence length="670" mass="74443" precursor="true">MGSHTKRHRRNRRLLALALAAGSTASLPPVTLSEDPHRPILPEQRCLEIRSPGQLCQVCVPVTPRPATVLDNQFDFPTSYLTLNEAINITLANSEVVRVLGGVTASTSGRTIYDAAITNTTIDAQRATFDPNLRLNNVWNQTESPNAVFDPLDPANAIIGGTQNEGYGLDFGLSKRNMLGGTSSLGVNSNTNRITPGIVPLNPADRTTTELSYTQPFLQGAGRVVNQAPIVLARIDTERSYFQYKSAVQQSVQGVIEAYWSLVFAKTDLWARRQQVEQADFANTRTEARIAAGDANAGDLAQSQLALENFRASLLASEANVLQRQAALLNMLGLPPYEAQRTIPVTPMAEELIEVDWAAINELAQRERPDIIELKLILEADQQRLLLADNQARPQLNGVALYRWNGLEGIAPSGNRIQSGSGDFEDWSLGVNFSVPLGLRAERASLRQRQLLITRDRANLDQGLHQMQHSLALSLRNLEQFFAQYERFQAVRQAARINLERQLAQYNEGIVQFIVVLQAIVDWGNSVSAEAQALSQYNTEISRLELQTGTILQTHNVVFFEERFRSIGPMGRLGEEPCYPRSLPPTASVDRYEGGSQPSEEYFDLEDPVAKRDAGASNLPNPVDLDREVEFQKVDETDSDEMTDEEIDEVLRKRSATRTLGDRIRGLFRR</sequence>
<keyword evidence="7" id="KW-0998">Cell outer membrane</keyword>
<feature type="signal peptide" evidence="9">
    <location>
        <begin position="1"/>
        <end position="25"/>
    </location>
</feature>
<dbReference type="GO" id="GO:0015562">
    <property type="term" value="F:efflux transmembrane transporter activity"/>
    <property type="evidence" value="ECO:0007669"/>
    <property type="project" value="InterPro"/>
</dbReference>
<evidence type="ECO:0000256" key="6">
    <source>
        <dbReference type="ARBA" id="ARBA00023136"/>
    </source>
</evidence>
<dbReference type="SUPFAM" id="SSF56954">
    <property type="entry name" value="Outer membrane efflux proteins (OEP)"/>
    <property type="match status" value="1"/>
</dbReference>
<keyword evidence="11" id="KW-1185">Reference proteome</keyword>
<accession>A0A5C6ES46</accession>
<keyword evidence="3" id="KW-0813">Transport</keyword>
<dbReference type="GO" id="GO:0015288">
    <property type="term" value="F:porin activity"/>
    <property type="evidence" value="ECO:0007669"/>
    <property type="project" value="TreeGrafter"/>
</dbReference>
<evidence type="ECO:0000256" key="9">
    <source>
        <dbReference type="SAM" id="SignalP"/>
    </source>
</evidence>
<comment type="caution">
    <text evidence="10">The sequence shown here is derived from an EMBL/GenBank/DDBJ whole genome shotgun (WGS) entry which is preliminary data.</text>
</comment>
<name>A0A5C6ES46_9BACT</name>
<dbReference type="PANTHER" id="PTHR30026:SF23">
    <property type="entry name" value="TO APRF-PUTATIVE OUTER MEMBRANE EFFLUX PROTEIN OR SECRETED ALKALINE PHOSPHATASE-RELATED"/>
    <property type="match status" value="1"/>
</dbReference>
<proteinExistence type="inferred from homology"/>
<feature type="chain" id="PRO_5022844681" evidence="9">
    <location>
        <begin position="26"/>
        <end position="670"/>
    </location>
</feature>
<reference evidence="10 11" key="1">
    <citation type="submission" date="2019-02" db="EMBL/GenBank/DDBJ databases">
        <title>Deep-cultivation of Planctomycetes and their phenomic and genomic characterization uncovers novel biology.</title>
        <authorList>
            <person name="Wiegand S."/>
            <person name="Jogler M."/>
            <person name="Boedeker C."/>
            <person name="Pinto D."/>
            <person name="Vollmers J."/>
            <person name="Rivas-Marin E."/>
            <person name="Kohn T."/>
            <person name="Peeters S.H."/>
            <person name="Heuer A."/>
            <person name="Rast P."/>
            <person name="Oberbeckmann S."/>
            <person name="Bunk B."/>
            <person name="Jeske O."/>
            <person name="Meyerdierks A."/>
            <person name="Storesund J.E."/>
            <person name="Kallscheuer N."/>
            <person name="Luecker S."/>
            <person name="Lage O.M."/>
            <person name="Pohl T."/>
            <person name="Merkel B.J."/>
            <person name="Hornburger P."/>
            <person name="Mueller R.-W."/>
            <person name="Bruemmer F."/>
            <person name="Labrenz M."/>
            <person name="Spormann A.M."/>
            <person name="Op Den Camp H."/>
            <person name="Overmann J."/>
            <person name="Amann R."/>
            <person name="Jetten M.S.M."/>
            <person name="Mascher T."/>
            <person name="Medema M.H."/>
            <person name="Devos D.P."/>
            <person name="Kaster A.-K."/>
            <person name="Ovreas L."/>
            <person name="Rohde M."/>
            <person name="Galperin M.Y."/>
            <person name="Jogler C."/>
        </authorList>
    </citation>
    <scope>NUCLEOTIDE SEQUENCE [LARGE SCALE GENOMIC DNA]</scope>
    <source>
        <strain evidence="10 11">Poly59</strain>
    </source>
</reference>
<evidence type="ECO:0000313" key="11">
    <source>
        <dbReference type="Proteomes" id="UP000317977"/>
    </source>
</evidence>
<dbReference type="GO" id="GO:1990281">
    <property type="term" value="C:efflux pump complex"/>
    <property type="evidence" value="ECO:0007669"/>
    <property type="project" value="TreeGrafter"/>
</dbReference>
<evidence type="ECO:0000256" key="1">
    <source>
        <dbReference type="ARBA" id="ARBA00004442"/>
    </source>
</evidence>
<keyword evidence="9" id="KW-0732">Signal</keyword>
<comment type="subcellular location">
    <subcellularLocation>
        <location evidence="1">Cell outer membrane</location>
    </subcellularLocation>
</comment>
<dbReference type="Gene3D" id="1.20.1600.10">
    <property type="entry name" value="Outer membrane efflux proteins (OEP)"/>
    <property type="match status" value="1"/>
</dbReference>
<keyword evidence="6" id="KW-0472">Membrane</keyword>
<evidence type="ECO:0000256" key="7">
    <source>
        <dbReference type="ARBA" id="ARBA00023237"/>
    </source>
</evidence>
<feature type="region of interest" description="Disordered" evidence="8">
    <location>
        <begin position="576"/>
        <end position="601"/>
    </location>
</feature>
<gene>
    <name evidence="10" type="ORF">Poly59_34030</name>
</gene>
<dbReference type="InterPro" id="IPR051906">
    <property type="entry name" value="TolC-like"/>
</dbReference>
<dbReference type="PANTHER" id="PTHR30026">
    <property type="entry name" value="OUTER MEMBRANE PROTEIN TOLC"/>
    <property type="match status" value="1"/>
</dbReference>
<keyword evidence="4" id="KW-1134">Transmembrane beta strand</keyword>
<dbReference type="EMBL" id="SJPX01000003">
    <property type="protein sequence ID" value="TWU51808.1"/>
    <property type="molecule type" value="Genomic_DNA"/>
</dbReference>
<evidence type="ECO:0000256" key="5">
    <source>
        <dbReference type="ARBA" id="ARBA00022692"/>
    </source>
</evidence>
<evidence type="ECO:0000256" key="3">
    <source>
        <dbReference type="ARBA" id="ARBA00022448"/>
    </source>
</evidence>
<dbReference type="GO" id="GO:0009279">
    <property type="term" value="C:cell outer membrane"/>
    <property type="evidence" value="ECO:0007669"/>
    <property type="project" value="UniProtKB-SubCell"/>
</dbReference>
<protein>
    <submittedName>
        <fullName evidence="10">Outer membrane efflux protein</fullName>
    </submittedName>
</protein>
<evidence type="ECO:0000256" key="4">
    <source>
        <dbReference type="ARBA" id="ARBA00022452"/>
    </source>
</evidence>
<dbReference type="Proteomes" id="UP000317977">
    <property type="component" value="Unassembled WGS sequence"/>
</dbReference>
<keyword evidence="5" id="KW-0812">Transmembrane</keyword>
<evidence type="ECO:0000256" key="2">
    <source>
        <dbReference type="ARBA" id="ARBA00007613"/>
    </source>
</evidence>
<dbReference type="AlphaFoldDB" id="A0A5C6ES46"/>
<evidence type="ECO:0000313" key="10">
    <source>
        <dbReference type="EMBL" id="TWU51808.1"/>
    </source>
</evidence>